<organism evidence="2 3">
    <name type="scientific">Bacillus thermozeamaize</name>
    <dbReference type="NCBI Taxonomy" id="230954"/>
    <lineage>
        <taxon>Bacteria</taxon>
        <taxon>Bacillati</taxon>
        <taxon>Bacillota</taxon>
        <taxon>Bacilli</taxon>
        <taxon>Bacillales</taxon>
        <taxon>Bacillaceae</taxon>
        <taxon>Bacillus</taxon>
    </lineage>
</organism>
<sequence length="259" mass="29916">MLHLRSGMHGTPVPKRDVELKARSSGPVITYKLSPEELERYRQTGQLSKEKRPIILLSKSKREKEDTELAELTREQYLRLRLEGKSRSEIQKRYFPTNTTKFYRNLKEWGVREKEDEDKALEQLRGEQQPAPDSREEADQCTFTQELQQDMQKDAIVERLNQLLAEKTVRIRELEEAVTQLQAERDALLQTVEKAVDTDPGQISEIKLIDVINFATEGLTGVAAYCTGAVIQHLCAWKSVEDLKKARWHLDQLIEEAAK</sequence>
<feature type="coiled-coil region" evidence="1">
    <location>
        <begin position="157"/>
        <end position="198"/>
    </location>
</feature>
<gene>
    <name evidence="2" type="ORF">BAA01_11730</name>
</gene>
<evidence type="ECO:0000313" key="2">
    <source>
        <dbReference type="EMBL" id="OUM86667.1"/>
    </source>
</evidence>
<dbReference type="AlphaFoldDB" id="A0A1Y3PKJ9"/>
<evidence type="ECO:0000313" key="3">
    <source>
        <dbReference type="Proteomes" id="UP000196475"/>
    </source>
</evidence>
<dbReference type="EMBL" id="LZRT01000087">
    <property type="protein sequence ID" value="OUM86667.1"/>
    <property type="molecule type" value="Genomic_DNA"/>
</dbReference>
<accession>A0A1Y3PKJ9</accession>
<reference evidence="3" key="1">
    <citation type="submission" date="2016-06" db="EMBL/GenBank/DDBJ databases">
        <authorList>
            <person name="Nascimento L."/>
            <person name="Pereira R.V."/>
            <person name="Martins L.F."/>
            <person name="Quaggio R.B."/>
            <person name="Silva A.M."/>
            <person name="Setubal J.C."/>
        </authorList>
    </citation>
    <scope>NUCLEOTIDE SEQUENCE [LARGE SCALE GENOMIC DNA]</scope>
</reference>
<dbReference type="Proteomes" id="UP000196475">
    <property type="component" value="Unassembled WGS sequence"/>
</dbReference>
<keyword evidence="1" id="KW-0175">Coiled coil</keyword>
<name>A0A1Y3PKJ9_9BACI</name>
<evidence type="ECO:0000256" key="1">
    <source>
        <dbReference type="SAM" id="Coils"/>
    </source>
</evidence>
<proteinExistence type="predicted"/>
<protein>
    <submittedName>
        <fullName evidence="2">Uncharacterized protein</fullName>
    </submittedName>
</protein>
<comment type="caution">
    <text evidence="2">The sequence shown here is derived from an EMBL/GenBank/DDBJ whole genome shotgun (WGS) entry which is preliminary data.</text>
</comment>